<name>A0A3B0SK52_9ZZZZ</name>
<protein>
    <recommendedName>
        <fullName evidence="2">2'-5' RNA ligase</fullName>
    </recommendedName>
</protein>
<dbReference type="InterPro" id="IPR009097">
    <property type="entry name" value="Cyclic_Pdiesterase"/>
</dbReference>
<dbReference type="EMBL" id="UOEK01000325">
    <property type="protein sequence ID" value="VAW05778.1"/>
    <property type="molecule type" value="Genomic_DNA"/>
</dbReference>
<dbReference type="Gene3D" id="3.90.1140.10">
    <property type="entry name" value="Cyclic phosphodiesterase"/>
    <property type="match status" value="1"/>
</dbReference>
<dbReference type="SUPFAM" id="SSF55144">
    <property type="entry name" value="LigT-like"/>
    <property type="match status" value="1"/>
</dbReference>
<reference evidence="1" key="1">
    <citation type="submission" date="2018-06" db="EMBL/GenBank/DDBJ databases">
        <authorList>
            <person name="Zhirakovskaya E."/>
        </authorList>
    </citation>
    <scope>NUCLEOTIDE SEQUENCE</scope>
</reference>
<proteinExistence type="predicted"/>
<sequence length="185" mass="19859">MGVGHAVAVLFDVDSEQRILEASDAVGEGVDLREMGAHPHVSLGVFRSAVDVDILATCVATLARVTEPFQLRLSAVGSFPGDEGVVFLALAPTERLLDLHRRFHAMLVEHGISTDPLYRPDRWVPHCTVAQAVPDERVGTAVDRVRRTNAFGPVTVVSINLTEFLPVRELVAHPVIGGSDPLGSA</sequence>
<gene>
    <name evidence="1" type="ORF">MNBD_ACTINO02-1578</name>
</gene>
<evidence type="ECO:0008006" key="2">
    <source>
        <dbReference type="Google" id="ProtNLM"/>
    </source>
</evidence>
<dbReference type="AlphaFoldDB" id="A0A3B0SK52"/>
<accession>A0A3B0SK52</accession>
<organism evidence="1">
    <name type="scientific">hydrothermal vent metagenome</name>
    <dbReference type="NCBI Taxonomy" id="652676"/>
    <lineage>
        <taxon>unclassified sequences</taxon>
        <taxon>metagenomes</taxon>
        <taxon>ecological metagenomes</taxon>
    </lineage>
</organism>
<evidence type="ECO:0000313" key="1">
    <source>
        <dbReference type="EMBL" id="VAW05778.1"/>
    </source>
</evidence>
<dbReference type="Pfam" id="PF13563">
    <property type="entry name" value="2_5_RNA_ligase2"/>
    <property type="match status" value="1"/>
</dbReference>
<dbReference type="PANTHER" id="PTHR36039">
    <property type="match status" value="1"/>
</dbReference>
<dbReference type="PANTHER" id="PTHR36039:SF2">
    <property type="entry name" value="RNA LIGASE_CYCLIC NUCLEOTIDE PHOSPHODIESTERASE FAMILY PROTEIN"/>
    <property type="match status" value="1"/>
</dbReference>